<keyword evidence="2" id="KW-1185">Reference proteome</keyword>
<comment type="caution">
    <text evidence="1">The sequence shown here is derived from an EMBL/GenBank/DDBJ whole genome shotgun (WGS) entry which is preliminary data.</text>
</comment>
<dbReference type="EMBL" id="JBIGHZ010000005">
    <property type="protein sequence ID" value="MFG6449364.1"/>
    <property type="molecule type" value="Genomic_DNA"/>
</dbReference>
<reference evidence="1 2" key="1">
    <citation type="submission" date="2024-08" db="EMBL/GenBank/DDBJ databases">
        <authorList>
            <person name="Lu H."/>
        </authorList>
    </citation>
    <scope>NUCLEOTIDE SEQUENCE [LARGE SCALE GENOMIC DNA]</scope>
    <source>
        <strain evidence="1 2">BYS180W</strain>
    </source>
</reference>
<name>A0ABW7FYH7_9BURK</name>
<dbReference type="RefSeq" id="WP_394462477.1">
    <property type="nucleotide sequence ID" value="NZ_JBIGHZ010000005.1"/>
</dbReference>
<accession>A0ABW7FYH7</accession>
<organism evidence="1 2">
    <name type="scientific">Roseateles rivi</name>
    <dbReference type="NCBI Taxonomy" id="3299028"/>
    <lineage>
        <taxon>Bacteria</taxon>
        <taxon>Pseudomonadati</taxon>
        <taxon>Pseudomonadota</taxon>
        <taxon>Betaproteobacteria</taxon>
        <taxon>Burkholderiales</taxon>
        <taxon>Sphaerotilaceae</taxon>
        <taxon>Roseateles</taxon>
    </lineage>
</organism>
<proteinExistence type="predicted"/>
<gene>
    <name evidence="1" type="ORF">ACG0Z6_14135</name>
</gene>
<evidence type="ECO:0000313" key="2">
    <source>
        <dbReference type="Proteomes" id="UP001606099"/>
    </source>
</evidence>
<dbReference type="Proteomes" id="UP001606099">
    <property type="component" value="Unassembled WGS sequence"/>
</dbReference>
<sequence>MSQALPTYFLSHGGGPWPLPPIGAPANCWPTHTKTICAPATGLLKSMPQGCRLDAQIDDADAMAREMAHWPFTCTIHQSKALREAVLRLGQDLQRMAARGGRRVTGMMAPTQILGEQSCSS</sequence>
<evidence type="ECO:0008006" key="3">
    <source>
        <dbReference type="Google" id="ProtNLM"/>
    </source>
</evidence>
<protein>
    <recommendedName>
        <fullName evidence="3">Extradiol ring-cleavage dioxygenase class III enzyme subunit B domain-containing protein</fullName>
    </recommendedName>
</protein>
<evidence type="ECO:0000313" key="1">
    <source>
        <dbReference type="EMBL" id="MFG6449364.1"/>
    </source>
</evidence>